<accession>A0A9Q4FZM9</accession>
<evidence type="ECO:0000313" key="1">
    <source>
        <dbReference type="EMBL" id="MCR6096904.1"/>
    </source>
</evidence>
<reference evidence="1" key="1">
    <citation type="submission" date="2020-06" db="EMBL/GenBank/DDBJ databases">
        <title>Insight into the genomes of haloalkaliphilic bacilli from Kenyan soda lakes.</title>
        <authorList>
            <person name="Mwirichia R."/>
            <person name="Villamizar G.C."/>
            <person name="Poehlein A."/>
            <person name="Mugweru J."/>
            <person name="Kipnyargis A."/>
            <person name="Kiplimo D."/>
            <person name="Orwa P."/>
            <person name="Daniel R."/>
        </authorList>
    </citation>
    <scope>NUCLEOTIDE SEQUENCE</scope>
    <source>
        <strain evidence="1">B1096_S55</strain>
    </source>
</reference>
<dbReference type="RefSeq" id="WP_257821392.1">
    <property type="nucleotide sequence ID" value="NZ_JABXYM010000001.1"/>
</dbReference>
<keyword evidence="2" id="KW-1185">Reference proteome</keyword>
<sequence>MKKLEIIESKGLEDVKVFRVCECDAVAAYSLDEAIEFYKEFTGLEDDDLYDYEAIEVIGIENEFYDDEDRKVKKKLKDMVRENWDGKPFIVLTWDY</sequence>
<dbReference type="AlphaFoldDB" id="A0A9Q4FZM9"/>
<evidence type="ECO:0000313" key="2">
    <source>
        <dbReference type="Proteomes" id="UP001057753"/>
    </source>
</evidence>
<dbReference type="Proteomes" id="UP001057753">
    <property type="component" value="Unassembled WGS sequence"/>
</dbReference>
<name>A0A9Q4FZM9_SALAG</name>
<gene>
    <name evidence="1" type="ORF">HXA33_10080</name>
</gene>
<proteinExistence type="predicted"/>
<dbReference type="EMBL" id="JABXYM010000001">
    <property type="protein sequence ID" value="MCR6096904.1"/>
    <property type="molecule type" value="Genomic_DNA"/>
</dbReference>
<comment type="caution">
    <text evidence="1">The sequence shown here is derived from an EMBL/GenBank/DDBJ whole genome shotgun (WGS) entry which is preliminary data.</text>
</comment>
<organism evidence="1 2">
    <name type="scientific">Salipaludibacillus agaradhaerens</name>
    <name type="common">Bacillus agaradhaerens</name>
    <dbReference type="NCBI Taxonomy" id="76935"/>
    <lineage>
        <taxon>Bacteria</taxon>
        <taxon>Bacillati</taxon>
        <taxon>Bacillota</taxon>
        <taxon>Bacilli</taxon>
        <taxon>Bacillales</taxon>
        <taxon>Bacillaceae</taxon>
    </lineage>
</organism>
<protein>
    <submittedName>
        <fullName evidence="1">Uncharacterized protein</fullName>
    </submittedName>
</protein>